<dbReference type="PANTHER" id="PTHR44825">
    <property type="match status" value="1"/>
</dbReference>
<dbReference type="Pfam" id="PF00226">
    <property type="entry name" value="DnaJ"/>
    <property type="match status" value="1"/>
</dbReference>
<organism evidence="3 4">
    <name type="scientific">Plicaturopsis crispa FD-325 SS-3</name>
    <dbReference type="NCBI Taxonomy" id="944288"/>
    <lineage>
        <taxon>Eukaryota</taxon>
        <taxon>Fungi</taxon>
        <taxon>Dikarya</taxon>
        <taxon>Basidiomycota</taxon>
        <taxon>Agaricomycotina</taxon>
        <taxon>Agaricomycetes</taxon>
        <taxon>Agaricomycetidae</taxon>
        <taxon>Amylocorticiales</taxon>
        <taxon>Amylocorticiaceae</taxon>
        <taxon>Plicatura</taxon>
        <taxon>Plicaturopsis crispa</taxon>
    </lineage>
</organism>
<evidence type="ECO:0000313" key="4">
    <source>
        <dbReference type="Proteomes" id="UP000053263"/>
    </source>
</evidence>
<sequence>MSARTLRRCAARQAQDVYGPPLTWTWLHANRHWTWISLRRQYSTEPPNAPQTPQTLYDILGVNKNASSAQIKSRFYEMAKMYHPDFNPSGRDTYERANIAYRTLTDNGERKAYDKRLKKTSAKAVQARSTKTKQKPTSTSQSQPLSETKTARASPPPPHPKGAPSTKPPPPPRATRASIYATFTSGPRQAPRPAPRPPQSPLASSPKETPAPQPPRSESLRDFAKAYAVRQLEFGFYYPTGVEEPIQMQLSDPRWLERRFNATRATMLNAFVLDCQPRFEEDFPSYEDWLHCREETVSGITQAFGWPIEPKSTRTRSWIV</sequence>
<dbReference type="PROSITE" id="PS50076">
    <property type="entry name" value="DNAJ_2"/>
    <property type="match status" value="1"/>
</dbReference>
<dbReference type="EMBL" id="KN832574">
    <property type="protein sequence ID" value="KII83724.1"/>
    <property type="molecule type" value="Genomic_DNA"/>
</dbReference>
<dbReference type="PANTHER" id="PTHR44825:SF1">
    <property type="entry name" value="DNAJ HOMOLOG SUBFAMILY C MEMBER 4"/>
    <property type="match status" value="1"/>
</dbReference>
<dbReference type="Proteomes" id="UP000053263">
    <property type="component" value="Unassembled WGS sequence"/>
</dbReference>
<accession>A0A0C9T3A6</accession>
<dbReference type="AlphaFoldDB" id="A0A0C9T3A6"/>
<evidence type="ECO:0000256" key="1">
    <source>
        <dbReference type="SAM" id="MobiDB-lite"/>
    </source>
</evidence>
<feature type="domain" description="J" evidence="2">
    <location>
        <begin position="55"/>
        <end position="117"/>
    </location>
</feature>
<gene>
    <name evidence="3" type="ORF">PLICRDRAFT_702309</name>
</gene>
<feature type="compositionally biased region" description="Pro residues" evidence="1">
    <location>
        <begin position="190"/>
        <end position="200"/>
    </location>
</feature>
<evidence type="ECO:0000313" key="3">
    <source>
        <dbReference type="EMBL" id="KII83724.1"/>
    </source>
</evidence>
<proteinExistence type="predicted"/>
<dbReference type="SUPFAM" id="SSF46565">
    <property type="entry name" value="Chaperone J-domain"/>
    <property type="match status" value="1"/>
</dbReference>
<feature type="compositionally biased region" description="Pro residues" evidence="1">
    <location>
        <begin position="154"/>
        <end position="173"/>
    </location>
</feature>
<dbReference type="OrthoDB" id="445556at2759"/>
<dbReference type="InterPro" id="IPR001623">
    <property type="entry name" value="DnaJ_domain"/>
</dbReference>
<name>A0A0C9T3A6_PLICR</name>
<keyword evidence="4" id="KW-1185">Reference proteome</keyword>
<evidence type="ECO:0000259" key="2">
    <source>
        <dbReference type="PROSITE" id="PS50076"/>
    </source>
</evidence>
<dbReference type="InterPro" id="IPR036869">
    <property type="entry name" value="J_dom_sf"/>
</dbReference>
<dbReference type="InterPro" id="IPR052763">
    <property type="entry name" value="DnaJ_C4"/>
</dbReference>
<dbReference type="Gene3D" id="1.10.287.110">
    <property type="entry name" value="DnaJ domain"/>
    <property type="match status" value="1"/>
</dbReference>
<dbReference type="HOGENOM" id="CLU_869104_0_0_1"/>
<feature type="compositionally biased region" description="Low complexity" evidence="1">
    <location>
        <begin position="135"/>
        <end position="144"/>
    </location>
</feature>
<dbReference type="SMART" id="SM00271">
    <property type="entry name" value="DnaJ"/>
    <property type="match status" value="1"/>
</dbReference>
<feature type="region of interest" description="Disordered" evidence="1">
    <location>
        <begin position="110"/>
        <end position="218"/>
    </location>
</feature>
<dbReference type="PRINTS" id="PR00625">
    <property type="entry name" value="JDOMAIN"/>
</dbReference>
<protein>
    <recommendedName>
        <fullName evidence="2">J domain-containing protein</fullName>
    </recommendedName>
</protein>
<dbReference type="CDD" id="cd06257">
    <property type="entry name" value="DnaJ"/>
    <property type="match status" value="1"/>
</dbReference>
<reference evidence="3 4" key="1">
    <citation type="submission" date="2014-06" db="EMBL/GenBank/DDBJ databases">
        <title>Evolutionary Origins and Diversification of the Mycorrhizal Mutualists.</title>
        <authorList>
            <consortium name="DOE Joint Genome Institute"/>
            <consortium name="Mycorrhizal Genomics Consortium"/>
            <person name="Kohler A."/>
            <person name="Kuo A."/>
            <person name="Nagy L.G."/>
            <person name="Floudas D."/>
            <person name="Copeland A."/>
            <person name="Barry K.W."/>
            <person name="Cichocki N."/>
            <person name="Veneault-Fourrey C."/>
            <person name="LaButti K."/>
            <person name="Lindquist E.A."/>
            <person name="Lipzen A."/>
            <person name="Lundell T."/>
            <person name="Morin E."/>
            <person name="Murat C."/>
            <person name="Riley R."/>
            <person name="Ohm R."/>
            <person name="Sun H."/>
            <person name="Tunlid A."/>
            <person name="Henrissat B."/>
            <person name="Grigoriev I.V."/>
            <person name="Hibbett D.S."/>
            <person name="Martin F."/>
        </authorList>
    </citation>
    <scope>NUCLEOTIDE SEQUENCE [LARGE SCALE GENOMIC DNA]</scope>
    <source>
        <strain evidence="3 4">FD-325 SS-3</strain>
    </source>
</reference>